<keyword evidence="4" id="KW-1185">Reference proteome</keyword>
<evidence type="ECO:0000256" key="1">
    <source>
        <dbReference type="SAM" id="Phobius"/>
    </source>
</evidence>
<reference evidence="3 4" key="1">
    <citation type="submission" date="2015-01" db="EMBL/GenBank/DDBJ databases">
        <title>Evolution of Trichinella species and genotypes.</title>
        <authorList>
            <person name="Korhonen P.K."/>
            <person name="Edoardo P."/>
            <person name="Giuseppe L.R."/>
            <person name="Gasser R.B."/>
        </authorList>
    </citation>
    <scope>NUCLEOTIDE SEQUENCE [LARGE SCALE GENOMIC DNA]</scope>
    <source>
        <strain evidence="3">ISS37</strain>
    </source>
</reference>
<sequence>MYARDVHIFRATVHFNGTLIFKVHGEQVSIRASVTHAVVVVEIKLSKRLVYLLFLTLLSCNGIELNTTSEELIASPIYELELQLHEGVTKKIEIESGQAFALRCIDSTGTLFHAENLLWLHQGKRLRDSTINKIKIKNTRKFSVLIVDFFEDSMSGLYECVLRRNDKVMKIRQPFRRRALYCGKARLLHKWRHMFIPSTNWNVQLQMSSTVRWKNVRISRESYHIKSAKSSIGTKSEKLSAQRNDRQTKSLESLLESVGENKKCNWPEYSISNEALRILITEKQDKSERSPSKCANDENHSSFQDHINEQNCFINRSLNRNFDTLKNPKNNVYCEISVKLIYFSCILLNFILFFLSRLGHVVITDSTRKQAISFSGISPLRTTISTAYTN</sequence>
<comment type="caution">
    <text evidence="3">The sequence shown here is derived from an EMBL/GenBank/DDBJ whole genome shotgun (WGS) entry which is preliminary data.</text>
</comment>
<organism evidence="3 4">
    <name type="scientific">Trichinella nelsoni</name>
    <dbReference type="NCBI Taxonomy" id="6336"/>
    <lineage>
        <taxon>Eukaryota</taxon>
        <taxon>Metazoa</taxon>
        <taxon>Ecdysozoa</taxon>
        <taxon>Nematoda</taxon>
        <taxon>Enoplea</taxon>
        <taxon>Dorylaimia</taxon>
        <taxon>Trichinellida</taxon>
        <taxon>Trichinellidae</taxon>
        <taxon>Trichinella</taxon>
    </lineage>
</organism>
<dbReference type="Proteomes" id="UP000054630">
    <property type="component" value="Unassembled WGS sequence"/>
</dbReference>
<dbReference type="STRING" id="6336.A0A0V0SEL5"/>
<dbReference type="PROSITE" id="PS50835">
    <property type="entry name" value="IG_LIKE"/>
    <property type="match status" value="1"/>
</dbReference>
<keyword evidence="1" id="KW-1133">Transmembrane helix</keyword>
<dbReference type="AlphaFoldDB" id="A0A0V0SEL5"/>
<keyword evidence="1" id="KW-0472">Membrane</keyword>
<evidence type="ECO:0000259" key="2">
    <source>
        <dbReference type="PROSITE" id="PS50835"/>
    </source>
</evidence>
<protein>
    <recommendedName>
        <fullName evidence="2">Ig-like domain-containing protein</fullName>
    </recommendedName>
</protein>
<feature type="domain" description="Ig-like" evidence="2">
    <location>
        <begin position="76"/>
        <end position="170"/>
    </location>
</feature>
<feature type="transmembrane region" description="Helical" evidence="1">
    <location>
        <begin position="340"/>
        <end position="359"/>
    </location>
</feature>
<dbReference type="OrthoDB" id="9411915at2759"/>
<dbReference type="InterPro" id="IPR007110">
    <property type="entry name" value="Ig-like_dom"/>
</dbReference>
<name>A0A0V0SEL5_9BILA</name>
<evidence type="ECO:0000313" key="4">
    <source>
        <dbReference type="Proteomes" id="UP000054630"/>
    </source>
</evidence>
<dbReference type="EMBL" id="JYDL01000013">
    <property type="protein sequence ID" value="KRX25231.1"/>
    <property type="molecule type" value="Genomic_DNA"/>
</dbReference>
<keyword evidence="1" id="KW-0812">Transmembrane</keyword>
<evidence type="ECO:0000313" key="3">
    <source>
        <dbReference type="EMBL" id="KRX25231.1"/>
    </source>
</evidence>
<gene>
    <name evidence="3" type="ORF">T07_1837</name>
</gene>
<accession>A0A0V0SEL5</accession>
<proteinExistence type="predicted"/>